<dbReference type="PANTHER" id="PTHR11243">
    <property type="entry name" value="GROWTH FACTOR RECEPTOR-BOUND PROTEIN"/>
    <property type="match status" value="1"/>
</dbReference>
<gene>
    <name evidence="3" type="primary">LOC106477044</name>
</gene>
<dbReference type="GeneID" id="106477044"/>
<organism evidence="2 3">
    <name type="scientific">Limulus polyphemus</name>
    <name type="common">Atlantic horseshoe crab</name>
    <dbReference type="NCBI Taxonomy" id="6850"/>
    <lineage>
        <taxon>Eukaryota</taxon>
        <taxon>Metazoa</taxon>
        <taxon>Ecdysozoa</taxon>
        <taxon>Arthropoda</taxon>
        <taxon>Chelicerata</taxon>
        <taxon>Merostomata</taxon>
        <taxon>Xiphosura</taxon>
        <taxon>Limulidae</taxon>
        <taxon>Limulus</taxon>
    </lineage>
</organism>
<dbReference type="InterPro" id="IPR015042">
    <property type="entry name" value="BPS-dom"/>
</dbReference>
<dbReference type="InterPro" id="IPR011993">
    <property type="entry name" value="PH-like_dom_sf"/>
</dbReference>
<evidence type="ECO:0000313" key="2">
    <source>
        <dbReference type="Proteomes" id="UP000694941"/>
    </source>
</evidence>
<reference evidence="3" key="1">
    <citation type="submission" date="2025-08" db="UniProtKB">
        <authorList>
            <consortium name="RefSeq"/>
        </authorList>
    </citation>
    <scope>IDENTIFICATION</scope>
    <source>
        <tissue evidence="3">Muscle</tissue>
    </source>
</reference>
<accession>A0ABM1RYK6</accession>
<keyword evidence="2" id="KW-1185">Reference proteome</keyword>
<sequence>MHPFVDLQSCDIYVPVEGNCIGAPTKFCFCLKPKRSIVKTRSDLKWFCCESEKQRLCWKVALRLAKYGKKLRENYRQLKLRYGDSIETNESHLLLDYTKMTARVAMDFTGRFSRVVSNPQEVRAIAAAEARDWKVS</sequence>
<dbReference type="SUPFAM" id="SSF50729">
    <property type="entry name" value="PH domain-like"/>
    <property type="match status" value="1"/>
</dbReference>
<dbReference type="RefSeq" id="XP_022236461.1">
    <property type="nucleotide sequence ID" value="XM_022380753.1"/>
</dbReference>
<evidence type="ECO:0000259" key="1">
    <source>
        <dbReference type="Pfam" id="PF08947"/>
    </source>
</evidence>
<protein>
    <submittedName>
        <fullName evidence="3">Growth factor receptor-bound protein 14-like</fullName>
    </submittedName>
</protein>
<evidence type="ECO:0000313" key="3">
    <source>
        <dbReference type="RefSeq" id="XP_022236461.1"/>
    </source>
</evidence>
<dbReference type="Gene3D" id="2.30.29.30">
    <property type="entry name" value="Pleckstrin-homology domain (PH domain)/Phosphotyrosine-binding domain (PTB)"/>
    <property type="match status" value="1"/>
</dbReference>
<proteinExistence type="predicted"/>
<dbReference type="Pfam" id="PF08947">
    <property type="entry name" value="BPS"/>
    <property type="match status" value="1"/>
</dbReference>
<dbReference type="Proteomes" id="UP000694941">
    <property type="component" value="Unplaced"/>
</dbReference>
<name>A0ABM1RYK6_LIMPO</name>
<feature type="domain" description="BPS (Between PH and SH2)" evidence="1">
    <location>
        <begin position="104"/>
        <end position="134"/>
    </location>
</feature>
<dbReference type="InterPro" id="IPR039664">
    <property type="entry name" value="GRB/APBB1IP"/>
</dbReference>
<dbReference type="PANTHER" id="PTHR11243:SF38">
    <property type="entry name" value="GROWTH FACTOR RECEPTOR-BOUND PROTEIN 14-LIKE ISOFORM X1"/>
    <property type="match status" value="1"/>
</dbReference>